<dbReference type="RefSeq" id="WP_184658165.1">
    <property type="nucleotide sequence ID" value="NZ_CP031518.1"/>
</dbReference>
<proteinExistence type="predicted"/>
<dbReference type="Proteomes" id="UP000518887">
    <property type="component" value="Unassembled WGS sequence"/>
</dbReference>
<name>A0A7W8LLP5_9SPIR</name>
<feature type="signal peptide" evidence="1">
    <location>
        <begin position="1"/>
        <end position="25"/>
    </location>
</feature>
<organism evidence="2 3">
    <name type="scientific">Treponema ruminis</name>
    <dbReference type="NCBI Taxonomy" id="744515"/>
    <lineage>
        <taxon>Bacteria</taxon>
        <taxon>Pseudomonadati</taxon>
        <taxon>Spirochaetota</taxon>
        <taxon>Spirochaetia</taxon>
        <taxon>Spirochaetales</taxon>
        <taxon>Treponemataceae</taxon>
        <taxon>Treponema</taxon>
    </lineage>
</organism>
<evidence type="ECO:0000256" key="1">
    <source>
        <dbReference type="SAM" id="SignalP"/>
    </source>
</evidence>
<gene>
    <name evidence="2" type="ORF">HNP76_001018</name>
</gene>
<evidence type="ECO:0000313" key="3">
    <source>
        <dbReference type="Proteomes" id="UP000518887"/>
    </source>
</evidence>
<sequence length="213" mass="24114">MRAKVFSFFLILAFFSFFSCSDSEADVVSVTATAVFDYSDKESIPASRLAVFFQLANQAQRTESFTVSNDASGYSWIVSNPGIFTGMNRNYAYSVNLNPPEGKEIPTGIYTVEYYDAAENKDEAKFTVYYNKELLKSTSENFKEFLPNPNENVAIYDESGELLFMGRTKASWKSNADILRDFKLAESKRICYVTPGNTIICFMPEEKLKESEN</sequence>
<evidence type="ECO:0008006" key="4">
    <source>
        <dbReference type="Google" id="ProtNLM"/>
    </source>
</evidence>
<evidence type="ECO:0000313" key="2">
    <source>
        <dbReference type="EMBL" id="MBB5225661.1"/>
    </source>
</evidence>
<protein>
    <recommendedName>
        <fullName evidence="4">Lipoprotein</fullName>
    </recommendedName>
</protein>
<dbReference type="PROSITE" id="PS51257">
    <property type="entry name" value="PROKAR_LIPOPROTEIN"/>
    <property type="match status" value="1"/>
</dbReference>
<dbReference type="EMBL" id="JACHFQ010000003">
    <property type="protein sequence ID" value="MBB5225661.1"/>
    <property type="molecule type" value="Genomic_DNA"/>
</dbReference>
<accession>A0A7W8LLP5</accession>
<feature type="chain" id="PRO_5031295146" description="Lipoprotein" evidence="1">
    <location>
        <begin position="26"/>
        <end position="213"/>
    </location>
</feature>
<keyword evidence="1" id="KW-0732">Signal</keyword>
<keyword evidence="3" id="KW-1185">Reference proteome</keyword>
<dbReference type="AlphaFoldDB" id="A0A7W8LLP5"/>
<comment type="caution">
    <text evidence="2">The sequence shown here is derived from an EMBL/GenBank/DDBJ whole genome shotgun (WGS) entry which is preliminary data.</text>
</comment>
<reference evidence="2 3" key="1">
    <citation type="submission" date="2020-08" db="EMBL/GenBank/DDBJ databases">
        <title>Genomic Encyclopedia of Type Strains, Phase IV (KMG-IV): sequencing the most valuable type-strain genomes for metagenomic binning, comparative biology and taxonomic classification.</title>
        <authorList>
            <person name="Goeker M."/>
        </authorList>
    </citation>
    <scope>NUCLEOTIDE SEQUENCE [LARGE SCALE GENOMIC DNA]</scope>
    <source>
        <strain evidence="2 3">DSM 103462</strain>
    </source>
</reference>